<keyword evidence="3 6" id="KW-0133">Cell shape</keyword>
<evidence type="ECO:0000256" key="3">
    <source>
        <dbReference type="ARBA" id="ARBA00022960"/>
    </source>
</evidence>
<dbReference type="Pfam" id="PF12229">
    <property type="entry name" value="PG_binding_4"/>
    <property type="match status" value="1"/>
</dbReference>
<evidence type="ECO:0000259" key="9">
    <source>
        <dbReference type="PROSITE" id="PS52029"/>
    </source>
</evidence>
<dbReference type="SUPFAM" id="SSF143985">
    <property type="entry name" value="L,D-transpeptidase pre-catalytic domain-like"/>
    <property type="match status" value="1"/>
</dbReference>
<dbReference type="SUPFAM" id="SSF141523">
    <property type="entry name" value="L,D-transpeptidase catalytic domain-like"/>
    <property type="match status" value="1"/>
</dbReference>
<evidence type="ECO:0000256" key="2">
    <source>
        <dbReference type="ARBA" id="ARBA00022679"/>
    </source>
</evidence>
<dbReference type="CDD" id="cd16913">
    <property type="entry name" value="YkuD_like"/>
    <property type="match status" value="1"/>
</dbReference>
<dbReference type="EMBL" id="JAJEPS010000008">
    <property type="protein sequence ID" value="MCC2126356.1"/>
    <property type="molecule type" value="Genomic_DNA"/>
</dbReference>
<dbReference type="GO" id="GO:0071972">
    <property type="term" value="F:peptidoglycan L,D-transpeptidase activity"/>
    <property type="evidence" value="ECO:0007669"/>
    <property type="project" value="TreeGrafter"/>
</dbReference>
<dbReference type="GO" id="GO:0071555">
    <property type="term" value="P:cell wall organization"/>
    <property type="evidence" value="ECO:0007669"/>
    <property type="project" value="UniProtKB-UniRule"/>
</dbReference>
<comment type="caution">
    <text evidence="10">The sequence shown here is derived from an EMBL/GenBank/DDBJ whole genome shotgun (WGS) entry which is preliminary data.</text>
</comment>
<protein>
    <submittedName>
        <fullName evidence="10">L,D-transpeptidase/peptidoglycan binding protein</fullName>
    </submittedName>
</protein>
<dbReference type="InterPro" id="IPR050979">
    <property type="entry name" value="LD-transpeptidase"/>
</dbReference>
<evidence type="ECO:0000256" key="5">
    <source>
        <dbReference type="ARBA" id="ARBA00023316"/>
    </source>
</evidence>
<dbReference type="AlphaFoldDB" id="A0AAE3AAF1"/>
<dbReference type="PANTHER" id="PTHR30582:SF33">
    <property type="entry name" value="EXPORTED PROTEIN"/>
    <property type="match status" value="1"/>
</dbReference>
<gene>
    <name evidence="10" type="ORF">LKD36_09195</name>
</gene>
<keyword evidence="5 6" id="KW-0961">Cell wall biogenesis/degradation</keyword>
<dbReference type="Gene3D" id="3.10.20.800">
    <property type="match status" value="1"/>
</dbReference>
<feature type="active site" description="Nucleophile" evidence="6">
    <location>
        <position position="438"/>
    </location>
</feature>
<dbReference type="GO" id="GO:0005576">
    <property type="term" value="C:extracellular region"/>
    <property type="evidence" value="ECO:0007669"/>
    <property type="project" value="TreeGrafter"/>
</dbReference>
<dbReference type="GO" id="GO:0008360">
    <property type="term" value="P:regulation of cell shape"/>
    <property type="evidence" value="ECO:0007669"/>
    <property type="project" value="UniProtKB-UniRule"/>
</dbReference>
<keyword evidence="8" id="KW-0812">Transmembrane</keyword>
<dbReference type="InterPro" id="IPR038054">
    <property type="entry name" value="LD_TPept-like_central_sf"/>
</dbReference>
<evidence type="ECO:0000256" key="8">
    <source>
        <dbReference type="SAM" id="Phobius"/>
    </source>
</evidence>
<evidence type="ECO:0000256" key="4">
    <source>
        <dbReference type="ARBA" id="ARBA00022984"/>
    </source>
</evidence>
<sequence>MKKKEQNKKRFPVLTVIFCVLILGALGVYAGGVFYYQNHFVNGTVIDKADVSGMTLEELSGQVQDYMLQITERKSDGSTLDEDIQGTSIGLGYSSMEPLETIMREQNVWLWFLKPGTAHELEKVISYDESMLEQAVDGLKGFDSSFASAPTDAYISDYVEGSGFSIISETQGNELKKEQTLDVIRAAVEGLENYVNLEEADCYEVPEITSENEELKALLEKMQKYAGISITYTFGENKEVLDGPTISSWLHVDGFEVELDTAQVENYVATLRKKYDTIFRPRTFMTSYGQEVTIDGGDYGWWMNYDKEAEELEAMIEKGESGERTPVYYQTAASYGTPDYGTTYVEINLTAQHLFFYQDGKLMMESDFVSGNSAKGYDTPAGVYSITYKQRDATLTGENYQTPVSYWMPFNKNIGMHDANWRSSFGGTIYKTKGSHGCINMPPAKAQEMYSYVQKGTPVICYHLAGTERPSEQEKGAPTEGSEAADTSAETDTVQ</sequence>
<dbReference type="PANTHER" id="PTHR30582">
    <property type="entry name" value="L,D-TRANSPEPTIDASE"/>
    <property type="match status" value="1"/>
</dbReference>
<keyword evidence="4 6" id="KW-0573">Peptidoglycan synthesis</keyword>
<dbReference type="Proteomes" id="UP001198220">
    <property type="component" value="Unassembled WGS sequence"/>
</dbReference>
<dbReference type="Gene3D" id="2.40.440.10">
    <property type="entry name" value="L,D-transpeptidase catalytic domain-like"/>
    <property type="match status" value="1"/>
</dbReference>
<name>A0AAE3AAF1_9FIRM</name>
<comment type="pathway">
    <text evidence="1 6">Cell wall biogenesis; peptidoglycan biosynthesis.</text>
</comment>
<reference evidence="10 11" key="1">
    <citation type="submission" date="2021-10" db="EMBL/GenBank/DDBJ databases">
        <title>Anaerobic single-cell dispensing facilitates the cultivation of human gut bacteria.</title>
        <authorList>
            <person name="Afrizal A."/>
        </authorList>
    </citation>
    <scope>NUCLEOTIDE SEQUENCE [LARGE SCALE GENOMIC DNA]</scope>
    <source>
        <strain evidence="10 11">CLA-AA-H276</strain>
    </source>
</reference>
<proteinExistence type="predicted"/>
<feature type="domain" description="L,D-TPase catalytic" evidence="9">
    <location>
        <begin position="343"/>
        <end position="462"/>
    </location>
</feature>
<evidence type="ECO:0000256" key="1">
    <source>
        <dbReference type="ARBA" id="ARBA00004752"/>
    </source>
</evidence>
<dbReference type="InterPro" id="IPR038063">
    <property type="entry name" value="Transpep_catalytic_dom"/>
</dbReference>
<keyword evidence="8" id="KW-1133">Transmembrane helix</keyword>
<organism evidence="10 11">
    <name type="scientific">Hominiventricola filiformis</name>
    <dbReference type="NCBI Taxonomy" id="2885352"/>
    <lineage>
        <taxon>Bacteria</taxon>
        <taxon>Bacillati</taxon>
        <taxon>Bacillota</taxon>
        <taxon>Clostridia</taxon>
        <taxon>Lachnospirales</taxon>
        <taxon>Lachnospiraceae</taxon>
        <taxon>Hominiventricola</taxon>
    </lineage>
</organism>
<evidence type="ECO:0000313" key="11">
    <source>
        <dbReference type="Proteomes" id="UP001198220"/>
    </source>
</evidence>
<accession>A0AAE3AAF1</accession>
<dbReference type="PROSITE" id="PS52029">
    <property type="entry name" value="LD_TPASE"/>
    <property type="match status" value="1"/>
</dbReference>
<dbReference type="RefSeq" id="WP_308459452.1">
    <property type="nucleotide sequence ID" value="NZ_JAJEPS010000008.1"/>
</dbReference>
<dbReference type="InterPro" id="IPR022029">
    <property type="entry name" value="YoaR-like_PG-bd"/>
</dbReference>
<keyword evidence="2" id="KW-0808">Transferase</keyword>
<dbReference type="GO" id="GO:0016740">
    <property type="term" value="F:transferase activity"/>
    <property type="evidence" value="ECO:0007669"/>
    <property type="project" value="UniProtKB-KW"/>
</dbReference>
<dbReference type="InterPro" id="IPR005490">
    <property type="entry name" value="LD_TPept_cat_dom"/>
</dbReference>
<evidence type="ECO:0000256" key="7">
    <source>
        <dbReference type="SAM" id="MobiDB-lite"/>
    </source>
</evidence>
<evidence type="ECO:0000313" key="10">
    <source>
        <dbReference type="EMBL" id="MCC2126356.1"/>
    </source>
</evidence>
<evidence type="ECO:0000256" key="6">
    <source>
        <dbReference type="PROSITE-ProRule" id="PRU01373"/>
    </source>
</evidence>
<dbReference type="GO" id="GO:0018104">
    <property type="term" value="P:peptidoglycan-protein cross-linking"/>
    <property type="evidence" value="ECO:0007669"/>
    <property type="project" value="TreeGrafter"/>
</dbReference>
<dbReference type="Pfam" id="PF03734">
    <property type="entry name" value="YkuD"/>
    <property type="match status" value="1"/>
</dbReference>
<keyword evidence="11" id="KW-1185">Reference proteome</keyword>
<feature type="region of interest" description="Disordered" evidence="7">
    <location>
        <begin position="468"/>
        <end position="495"/>
    </location>
</feature>
<keyword evidence="8" id="KW-0472">Membrane</keyword>
<feature type="active site" description="Proton donor/acceptor" evidence="6">
    <location>
        <position position="417"/>
    </location>
</feature>
<feature type="transmembrane region" description="Helical" evidence="8">
    <location>
        <begin position="12"/>
        <end position="36"/>
    </location>
</feature>